<dbReference type="Pfam" id="PF13350">
    <property type="entry name" value="Y_phosphatase3"/>
    <property type="match status" value="1"/>
</dbReference>
<dbReference type="GO" id="GO:0004721">
    <property type="term" value="F:phosphoprotein phosphatase activity"/>
    <property type="evidence" value="ECO:0007669"/>
    <property type="project" value="InterPro"/>
</dbReference>
<evidence type="ECO:0000313" key="2">
    <source>
        <dbReference type="EMBL" id="EJT49088.1"/>
    </source>
</evidence>
<feature type="domain" description="Tyrosine specific protein phosphatases" evidence="1">
    <location>
        <begin position="147"/>
        <end position="178"/>
    </location>
</feature>
<dbReference type="SUPFAM" id="SSF52799">
    <property type="entry name" value="(Phosphotyrosine protein) phosphatases II"/>
    <property type="match status" value="1"/>
</dbReference>
<evidence type="ECO:0000313" key="3">
    <source>
        <dbReference type="Proteomes" id="UP000002748"/>
    </source>
</evidence>
<gene>
    <name evidence="2" type="ORF">A1Q1_01737</name>
</gene>
<dbReference type="InterPro" id="IPR000387">
    <property type="entry name" value="Tyr_Pase_dom"/>
</dbReference>
<dbReference type="GeneID" id="25985251"/>
<dbReference type="Gene3D" id="3.90.190.10">
    <property type="entry name" value="Protein tyrosine phosphatase superfamily"/>
    <property type="match status" value="1"/>
</dbReference>
<proteinExistence type="predicted"/>
<dbReference type="OrthoDB" id="449382at2759"/>
<dbReference type="KEGG" id="tasa:A1Q1_01737"/>
<dbReference type="Proteomes" id="UP000002748">
    <property type="component" value="Unassembled WGS sequence"/>
</dbReference>
<name>J5QU05_TRIAS</name>
<organism evidence="2 3">
    <name type="scientific">Trichosporon asahii var. asahii (strain ATCC 90039 / CBS 2479 / JCM 2466 / KCTC 7840 / NBRC 103889/ NCYC 2677 / UAMH 7654)</name>
    <name type="common">Yeast</name>
    <dbReference type="NCBI Taxonomy" id="1186058"/>
    <lineage>
        <taxon>Eukaryota</taxon>
        <taxon>Fungi</taxon>
        <taxon>Dikarya</taxon>
        <taxon>Basidiomycota</taxon>
        <taxon>Agaricomycotina</taxon>
        <taxon>Tremellomycetes</taxon>
        <taxon>Trichosporonales</taxon>
        <taxon>Trichosporonaceae</taxon>
        <taxon>Trichosporon</taxon>
    </lineage>
</organism>
<reference evidence="2 3" key="1">
    <citation type="journal article" date="2012" name="Eukaryot. Cell">
        <title>Draft genome sequence of CBS 2479, the standard type strain of Trichosporon asahii.</title>
        <authorList>
            <person name="Yang R.Y."/>
            <person name="Li H.T."/>
            <person name="Zhu H."/>
            <person name="Zhou G.P."/>
            <person name="Wang M."/>
            <person name="Wang L."/>
        </authorList>
    </citation>
    <scope>NUCLEOTIDE SEQUENCE [LARGE SCALE GENOMIC DNA]</scope>
    <source>
        <strain evidence="3">ATCC 90039 / CBS 2479 / JCM 2466 / KCTC 7840 / NCYC 2677 / UAMH 7654</strain>
    </source>
</reference>
<dbReference type="InterPro" id="IPR029021">
    <property type="entry name" value="Prot-tyrosine_phosphatase-like"/>
</dbReference>
<comment type="caution">
    <text evidence="2">The sequence shown here is derived from an EMBL/GenBank/DDBJ whole genome shotgun (WGS) entry which is preliminary data.</text>
</comment>
<dbReference type="RefSeq" id="XP_014180251.1">
    <property type="nucleotide sequence ID" value="XM_014324776.1"/>
</dbReference>
<dbReference type="EMBL" id="ALBS01000178">
    <property type="protein sequence ID" value="EJT49088.1"/>
    <property type="molecule type" value="Genomic_DNA"/>
</dbReference>
<dbReference type="InterPro" id="IPR016130">
    <property type="entry name" value="Tyr_Pase_AS"/>
</dbReference>
<dbReference type="PROSITE" id="PS50056">
    <property type="entry name" value="TYR_PHOSPHATASE_2"/>
    <property type="match status" value="1"/>
</dbReference>
<dbReference type="VEuPathDB" id="FungiDB:A1Q1_01737"/>
<dbReference type="InterPro" id="IPR026893">
    <property type="entry name" value="Tyr/Ser_Pase_IphP-type"/>
</dbReference>
<protein>
    <recommendedName>
        <fullName evidence="1">Tyrosine specific protein phosphatases domain-containing protein</fullName>
    </recommendedName>
</protein>
<dbReference type="PROSITE" id="PS00383">
    <property type="entry name" value="TYR_PHOSPHATASE_1"/>
    <property type="match status" value="1"/>
</dbReference>
<dbReference type="HOGENOM" id="CLU_057546_1_3_1"/>
<sequence length="278" mass="31849">MTQLSPEALNELARRDVATPITGDELQTALASPPFVDGGLINLRDLGLVPNCPIPAGKFFRCGQIVESDQANQWIRDHVKVIVDLRKAGERKRSPDPEIEGVDNIWYDPEQDGWKAQKLLIEDFERENGSAIGWAEQYVLVLRYYHRTFRAALEHIRDHPEDPMLFHCSAGRDRTGIFAWILEYLAGTPEKDRTFDYLLTRIGIEPARLMFENHFKTSWGITDLTNKGYLNAMTLSPDCFTLVTEEVTKEYGGWDEYLEKKLGFSKEDLDKIRANLTK</sequence>
<evidence type="ECO:0000259" key="1">
    <source>
        <dbReference type="PROSITE" id="PS50056"/>
    </source>
</evidence>
<dbReference type="AlphaFoldDB" id="J5QU05"/>
<accession>J5QU05</accession>